<evidence type="ECO:0000313" key="1">
    <source>
        <dbReference type="EMBL" id="KAL0329235.1"/>
    </source>
</evidence>
<comment type="caution">
    <text evidence="1">The sequence shown here is derived from an EMBL/GenBank/DDBJ whole genome shotgun (WGS) entry which is preliminary data.</text>
</comment>
<reference evidence="1" key="2">
    <citation type="journal article" date="2024" name="Plant">
        <title>Genomic evolution and insights into agronomic trait innovations of Sesamum species.</title>
        <authorList>
            <person name="Miao H."/>
            <person name="Wang L."/>
            <person name="Qu L."/>
            <person name="Liu H."/>
            <person name="Sun Y."/>
            <person name="Le M."/>
            <person name="Wang Q."/>
            <person name="Wei S."/>
            <person name="Zheng Y."/>
            <person name="Lin W."/>
            <person name="Duan Y."/>
            <person name="Cao H."/>
            <person name="Xiong S."/>
            <person name="Wang X."/>
            <person name="Wei L."/>
            <person name="Li C."/>
            <person name="Ma Q."/>
            <person name="Ju M."/>
            <person name="Zhao R."/>
            <person name="Li G."/>
            <person name="Mu C."/>
            <person name="Tian Q."/>
            <person name="Mei H."/>
            <person name="Zhang T."/>
            <person name="Gao T."/>
            <person name="Zhang H."/>
        </authorList>
    </citation>
    <scope>NUCLEOTIDE SEQUENCE</scope>
    <source>
        <strain evidence="1">G02</strain>
    </source>
</reference>
<accession>A0AAW2MCJ8</accession>
<dbReference type="EMBL" id="JACGWJ010000022">
    <property type="protein sequence ID" value="KAL0329235.1"/>
    <property type="molecule type" value="Genomic_DNA"/>
</dbReference>
<gene>
    <name evidence="1" type="ORF">Sradi_4910200</name>
</gene>
<protein>
    <submittedName>
        <fullName evidence="1">Uncharacterized protein</fullName>
    </submittedName>
</protein>
<reference evidence="1" key="1">
    <citation type="submission" date="2020-06" db="EMBL/GenBank/DDBJ databases">
        <authorList>
            <person name="Li T."/>
            <person name="Hu X."/>
            <person name="Zhang T."/>
            <person name="Song X."/>
            <person name="Zhang H."/>
            <person name="Dai N."/>
            <person name="Sheng W."/>
            <person name="Hou X."/>
            <person name="Wei L."/>
        </authorList>
    </citation>
    <scope>NUCLEOTIDE SEQUENCE</scope>
    <source>
        <strain evidence="1">G02</strain>
        <tissue evidence="1">Leaf</tissue>
    </source>
</reference>
<proteinExistence type="predicted"/>
<sequence length="72" mass="8047">MEKEFTMVNAVRFGTNHAFMCEPENIGRLLTPLWLSRTTQGASHLRSKLLQQAAGAVWSQGFLASRRRAASI</sequence>
<name>A0AAW2MCJ8_SESRA</name>
<dbReference type="AlphaFoldDB" id="A0AAW2MCJ8"/>
<organism evidence="1">
    <name type="scientific">Sesamum radiatum</name>
    <name type="common">Black benniseed</name>
    <dbReference type="NCBI Taxonomy" id="300843"/>
    <lineage>
        <taxon>Eukaryota</taxon>
        <taxon>Viridiplantae</taxon>
        <taxon>Streptophyta</taxon>
        <taxon>Embryophyta</taxon>
        <taxon>Tracheophyta</taxon>
        <taxon>Spermatophyta</taxon>
        <taxon>Magnoliopsida</taxon>
        <taxon>eudicotyledons</taxon>
        <taxon>Gunneridae</taxon>
        <taxon>Pentapetalae</taxon>
        <taxon>asterids</taxon>
        <taxon>lamiids</taxon>
        <taxon>Lamiales</taxon>
        <taxon>Pedaliaceae</taxon>
        <taxon>Sesamum</taxon>
    </lineage>
</organism>